<gene>
    <name evidence="1" type="ORF">F53441_5701</name>
</gene>
<name>A0A8H4KJH9_9HYPO</name>
<sequence>MNLFKDNGNGQLVTDIDVQLLDECTNDFIEMGADEMWDEETGHIKVQCLERDLEGDLKPLFSIVPESNAPTHFFQLGSGDIYAFTASDQQMFKVTEPDSVAGIVARFAEMGPHLFALRVEQV</sequence>
<dbReference type="OrthoDB" id="10458640at2759"/>
<proteinExistence type="predicted"/>
<comment type="caution">
    <text evidence="1">The sequence shown here is derived from an EMBL/GenBank/DDBJ whole genome shotgun (WGS) entry which is preliminary data.</text>
</comment>
<evidence type="ECO:0000313" key="2">
    <source>
        <dbReference type="Proteomes" id="UP000605986"/>
    </source>
</evidence>
<accession>A0A8H4KJH9</accession>
<keyword evidence="2" id="KW-1185">Reference proteome</keyword>
<dbReference type="Proteomes" id="UP000605986">
    <property type="component" value="Unassembled WGS sequence"/>
</dbReference>
<dbReference type="EMBL" id="JAADJG010000223">
    <property type="protein sequence ID" value="KAF4451280.1"/>
    <property type="molecule type" value="Genomic_DNA"/>
</dbReference>
<organism evidence="1 2">
    <name type="scientific">Fusarium austroafricanum</name>
    <dbReference type="NCBI Taxonomy" id="2364996"/>
    <lineage>
        <taxon>Eukaryota</taxon>
        <taxon>Fungi</taxon>
        <taxon>Dikarya</taxon>
        <taxon>Ascomycota</taxon>
        <taxon>Pezizomycotina</taxon>
        <taxon>Sordariomycetes</taxon>
        <taxon>Hypocreomycetidae</taxon>
        <taxon>Hypocreales</taxon>
        <taxon>Nectriaceae</taxon>
        <taxon>Fusarium</taxon>
        <taxon>Fusarium concolor species complex</taxon>
    </lineage>
</organism>
<protein>
    <submittedName>
        <fullName evidence="1">Uncharacterized protein</fullName>
    </submittedName>
</protein>
<evidence type="ECO:0000313" key="1">
    <source>
        <dbReference type="EMBL" id="KAF4451280.1"/>
    </source>
</evidence>
<reference evidence="1" key="1">
    <citation type="submission" date="2020-01" db="EMBL/GenBank/DDBJ databases">
        <title>Identification and distribution of gene clusters putatively required for synthesis of sphingolipid metabolism inhibitors in phylogenetically diverse species of the filamentous fungus Fusarium.</title>
        <authorList>
            <person name="Kim H.-S."/>
            <person name="Busman M."/>
            <person name="Brown D.W."/>
            <person name="Divon H."/>
            <person name="Uhlig S."/>
            <person name="Proctor R.H."/>
        </authorList>
    </citation>
    <scope>NUCLEOTIDE SEQUENCE</scope>
    <source>
        <strain evidence="1">NRRL 53441</strain>
    </source>
</reference>
<dbReference type="AlphaFoldDB" id="A0A8H4KJH9"/>